<comment type="caution">
    <text evidence="3">The sequence shown here is derived from an EMBL/GenBank/DDBJ whole genome shotgun (WGS) entry which is preliminary data.</text>
</comment>
<gene>
    <name evidence="3" type="ORF">S12H4_57291</name>
</gene>
<keyword evidence="1" id="KW-1133">Transmembrane helix</keyword>
<proteinExistence type="predicted"/>
<feature type="transmembrane region" description="Helical" evidence="1">
    <location>
        <begin position="99"/>
        <end position="122"/>
    </location>
</feature>
<sequence length="203" mass="21093">TGFFRVFPVSTPIIYTANIEGDLVYTSENEASIQSGARLGGSTSHNVPEKPAAPSPFAGIPGKLLGFLMILVIGIIVILLATGRISAMADSIRTKPWPSLGWGALALFVTPIAALVVIITIIGLPLGLIALALYGIAIYLSQIPVGFLIGRLIIRRNGEIESRGLMIGALALGLAILLVLGLIPYVGGLIGLLTIIFGLGSLV</sequence>
<feature type="transmembrane region" description="Helical" evidence="1">
    <location>
        <begin position="128"/>
        <end position="154"/>
    </location>
</feature>
<feature type="non-terminal residue" evidence="3">
    <location>
        <position position="203"/>
    </location>
</feature>
<keyword evidence="1" id="KW-0812">Transmembrane</keyword>
<dbReference type="Pfam" id="PF26514">
    <property type="entry name" value="DUF8173"/>
    <property type="match status" value="1"/>
</dbReference>
<feature type="non-terminal residue" evidence="3">
    <location>
        <position position="1"/>
    </location>
</feature>
<feature type="domain" description="DUF8173" evidence="2">
    <location>
        <begin position="64"/>
        <end position="201"/>
    </location>
</feature>
<protein>
    <recommendedName>
        <fullName evidence="2">DUF8173 domain-containing protein</fullName>
    </recommendedName>
</protein>
<evidence type="ECO:0000256" key="1">
    <source>
        <dbReference type="SAM" id="Phobius"/>
    </source>
</evidence>
<evidence type="ECO:0000313" key="3">
    <source>
        <dbReference type="EMBL" id="GAJ22188.1"/>
    </source>
</evidence>
<accession>X1UXF3</accession>
<keyword evidence="1" id="KW-0472">Membrane</keyword>
<dbReference type="EMBL" id="BARW01037024">
    <property type="protein sequence ID" value="GAJ22188.1"/>
    <property type="molecule type" value="Genomic_DNA"/>
</dbReference>
<evidence type="ECO:0000259" key="2">
    <source>
        <dbReference type="Pfam" id="PF26514"/>
    </source>
</evidence>
<dbReference type="InterPro" id="IPR058486">
    <property type="entry name" value="DUF8173"/>
</dbReference>
<organism evidence="3">
    <name type="scientific">marine sediment metagenome</name>
    <dbReference type="NCBI Taxonomy" id="412755"/>
    <lineage>
        <taxon>unclassified sequences</taxon>
        <taxon>metagenomes</taxon>
        <taxon>ecological metagenomes</taxon>
    </lineage>
</organism>
<name>X1UXF3_9ZZZZ</name>
<reference evidence="3" key="1">
    <citation type="journal article" date="2014" name="Front. Microbiol.">
        <title>High frequency of phylogenetically diverse reductive dehalogenase-homologous genes in deep subseafloor sedimentary metagenomes.</title>
        <authorList>
            <person name="Kawai M."/>
            <person name="Futagami T."/>
            <person name="Toyoda A."/>
            <person name="Takaki Y."/>
            <person name="Nishi S."/>
            <person name="Hori S."/>
            <person name="Arai W."/>
            <person name="Tsubouchi T."/>
            <person name="Morono Y."/>
            <person name="Uchiyama I."/>
            <person name="Ito T."/>
            <person name="Fujiyama A."/>
            <person name="Inagaki F."/>
            <person name="Takami H."/>
        </authorList>
    </citation>
    <scope>NUCLEOTIDE SEQUENCE</scope>
    <source>
        <strain evidence="3">Expedition CK06-06</strain>
    </source>
</reference>
<dbReference type="AlphaFoldDB" id="X1UXF3"/>
<feature type="transmembrane region" description="Helical" evidence="1">
    <location>
        <begin position="166"/>
        <end position="199"/>
    </location>
</feature>
<feature type="transmembrane region" description="Helical" evidence="1">
    <location>
        <begin position="64"/>
        <end position="87"/>
    </location>
</feature>